<dbReference type="EMBL" id="JADKPO010000009">
    <property type="protein sequence ID" value="MBF4767735.1"/>
    <property type="molecule type" value="Genomic_DNA"/>
</dbReference>
<keyword evidence="3" id="KW-1185">Reference proteome</keyword>
<comment type="caution">
    <text evidence="2">The sequence shown here is derived from an EMBL/GenBank/DDBJ whole genome shotgun (WGS) entry which is preliminary data.</text>
</comment>
<name>A0A930VN14_9ACTN</name>
<dbReference type="PANTHER" id="PTHR18895:SF74">
    <property type="entry name" value="MTRF1L RELEASE FACTOR GLUTAMINE METHYLTRANSFERASE"/>
    <property type="match status" value="1"/>
</dbReference>
<sequence length="243" mass="25750">MTFDEAVLALRAAGCVYAEDEATAIWETYDEPSLRAGAVTDRSSGRPLEQVVGWAQFGPVRVALAPGVFVPRRRAEALLEPAVALKPDARVVVDLGCGAGALAASLASLLPSAEVHGVDVDEAALQCARRTGGFHVHHGSWWSGLPTSLRGRVDLAVAYLPHVPTGNLSDIHHDFRAHEPDLSVDGGPDGLDPLRAVLADADSWLAPRGAFVTLLARQQVPPGFEVVAEDGDDVVVVHRRARS</sequence>
<dbReference type="GO" id="GO:0032259">
    <property type="term" value="P:methylation"/>
    <property type="evidence" value="ECO:0007669"/>
    <property type="project" value="UniProtKB-KW"/>
</dbReference>
<dbReference type="RefSeq" id="WP_194695894.1">
    <property type="nucleotide sequence ID" value="NZ_JADKPO010000009.1"/>
</dbReference>
<accession>A0A930VN14</accession>
<dbReference type="GO" id="GO:0008168">
    <property type="term" value="F:methyltransferase activity"/>
    <property type="evidence" value="ECO:0007669"/>
    <property type="project" value="UniProtKB-KW"/>
</dbReference>
<dbReference type="Pfam" id="PF05175">
    <property type="entry name" value="MTS"/>
    <property type="match status" value="1"/>
</dbReference>
<dbReference type="PANTHER" id="PTHR18895">
    <property type="entry name" value="HEMK METHYLTRANSFERASE"/>
    <property type="match status" value="1"/>
</dbReference>
<dbReference type="InterPro" id="IPR007848">
    <property type="entry name" value="Small_mtfrase_dom"/>
</dbReference>
<proteinExistence type="predicted"/>
<gene>
    <name evidence="2" type="ORF">ISU10_08140</name>
</gene>
<dbReference type="InterPro" id="IPR029063">
    <property type="entry name" value="SAM-dependent_MTases_sf"/>
</dbReference>
<evidence type="ECO:0000259" key="1">
    <source>
        <dbReference type="Pfam" id="PF05175"/>
    </source>
</evidence>
<protein>
    <submittedName>
        <fullName evidence="2">Methyltransferase</fullName>
    </submittedName>
</protein>
<dbReference type="InterPro" id="IPR050320">
    <property type="entry name" value="N5-glutamine_MTase"/>
</dbReference>
<dbReference type="Proteomes" id="UP000660668">
    <property type="component" value="Unassembled WGS sequence"/>
</dbReference>
<evidence type="ECO:0000313" key="2">
    <source>
        <dbReference type="EMBL" id="MBF4767735.1"/>
    </source>
</evidence>
<evidence type="ECO:0000313" key="3">
    <source>
        <dbReference type="Proteomes" id="UP000660668"/>
    </source>
</evidence>
<dbReference type="SUPFAM" id="SSF53335">
    <property type="entry name" value="S-adenosyl-L-methionine-dependent methyltransferases"/>
    <property type="match status" value="1"/>
</dbReference>
<dbReference type="Gene3D" id="3.40.50.150">
    <property type="entry name" value="Vaccinia Virus protein VP39"/>
    <property type="match status" value="1"/>
</dbReference>
<keyword evidence="2" id="KW-0489">Methyltransferase</keyword>
<reference evidence="2" key="1">
    <citation type="submission" date="2020-11" db="EMBL/GenBank/DDBJ databases">
        <title>Nocardioides cynanchi sp. nov., isolated from soil of rhizosphere of Cynanchum wilfordii.</title>
        <authorList>
            <person name="Lee J.-S."/>
            <person name="Suh M.K."/>
            <person name="Kim J.-S."/>
        </authorList>
    </citation>
    <scope>NUCLEOTIDE SEQUENCE</scope>
    <source>
        <strain evidence="2">KCTC 19276</strain>
    </source>
</reference>
<keyword evidence="2" id="KW-0808">Transferase</keyword>
<dbReference type="AlphaFoldDB" id="A0A930VN14"/>
<organism evidence="2 3">
    <name type="scientific">Nocardioides agariphilus</name>
    <dbReference type="NCBI Taxonomy" id="433664"/>
    <lineage>
        <taxon>Bacteria</taxon>
        <taxon>Bacillati</taxon>
        <taxon>Actinomycetota</taxon>
        <taxon>Actinomycetes</taxon>
        <taxon>Propionibacteriales</taxon>
        <taxon>Nocardioidaceae</taxon>
        <taxon>Nocardioides</taxon>
    </lineage>
</organism>
<feature type="domain" description="Methyltransferase small" evidence="1">
    <location>
        <begin position="76"/>
        <end position="131"/>
    </location>
</feature>